<accession>A0A1M6DKD6</accession>
<dbReference type="Pfam" id="PF04011">
    <property type="entry name" value="LemA"/>
    <property type="match status" value="1"/>
</dbReference>
<evidence type="ECO:0000256" key="2">
    <source>
        <dbReference type="ARBA" id="ARBA00008854"/>
    </source>
</evidence>
<keyword evidence="4" id="KW-1133">Transmembrane helix</keyword>
<dbReference type="PANTHER" id="PTHR34478">
    <property type="entry name" value="PROTEIN LEMA"/>
    <property type="match status" value="1"/>
</dbReference>
<dbReference type="OrthoDB" id="9804152at2"/>
<comment type="similarity">
    <text evidence="2">Belongs to the LemA family.</text>
</comment>
<evidence type="ECO:0000256" key="1">
    <source>
        <dbReference type="ARBA" id="ARBA00004167"/>
    </source>
</evidence>
<sequence>MRKWLIPVGIILVVVFALYSWAKGVNNTAVTLSEGIKESWGNVETSYQRRNDLIGNLVKTVKGAADFEKSTLEAVIKARSEATSVKIDPSNITPEQLAQFNQAQGNLNSSLSRLLVTVEQYPDLKANQNFLKLQDELASTENQILTARTRFNEAVKPYNTHIKTFPNSLLAGMFGFTEKSYFDAVAGAEKPVDVEFNFDNKEDKK</sequence>
<proteinExistence type="inferred from homology"/>
<evidence type="ECO:0000256" key="3">
    <source>
        <dbReference type="ARBA" id="ARBA00022692"/>
    </source>
</evidence>
<dbReference type="RefSeq" id="WP_073310036.1">
    <property type="nucleotide sequence ID" value="NZ_FQZI01000002.1"/>
</dbReference>
<reference evidence="7" key="1">
    <citation type="submission" date="2016-11" db="EMBL/GenBank/DDBJ databases">
        <authorList>
            <person name="Varghese N."/>
            <person name="Submissions S."/>
        </authorList>
    </citation>
    <scope>NUCLEOTIDE SEQUENCE [LARGE SCALE GENOMIC DNA]</scope>
    <source>
        <strain evidence="7">DSM 18829</strain>
    </source>
</reference>
<keyword evidence="3" id="KW-0812">Transmembrane</keyword>
<dbReference type="InterPro" id="IPR007156">
    <property type="entry name" value="MamQ_LemA"/>
</dbReference>
<dbReference type="InterPro" id="IPR023353">
    <property type="entry name" value="LemA-like_dom_sf"/>
</dbReference>
<dbReference type="PANTHER" id="PTHR34478:SF2">
    <property type="entry name" value="MEMBRANE PROTEIN"/>
    <property type="match status" value="1"/>
</dbReference>
<dbReference type="AlphaFoldDB" id="A0A1M6DKD6"/>
<protein>
    <submittedName>
        <fullName evidence="6">LemA protein</fullName>
    </submittedName>
</protein>
<dbReference type="Gene3D" id="1.20.1440.20">
    <property type="entry name" value="LemA-like domain"/>
    <property type="match status" value="1"/>
</dbReference>
<organism evidence="6 7">
    <name type="scientific">Flavobacterium terrae</name>
    <dbReference type="NCBI Taxonomy" id="415425"/>
    <lineage>
        <taxon>Bacteria</taxon>
        <taxon>Pseudomonadati</taxon>
        <taxon>Bacteroidota</taxon>
        <taxon>Flavobacteriia</taxon>
        <taxon>Flavobacteriales</taxon>
        <taxon>Flavobacteriaceae</taxon>
        <taxon>Flavobacterium</taxon>
    </lineage>
</organism>
<evidence type="ECO:0000256" key="4">
    <source>
        <dbReference type="ARBA" id="ARBA00022989"/>
    </source>
</evidence>
<evidence type="ECO:0000256" key="5">
    <source>
        <dbReference type="ARBA" id="ARBA00023136"/>
    </source>
</evidence>
<name>A0A1M6DKD6_9FLAO</name>
<dbReference type="STRING" id="415425.SAMN05444363_1498"/>
<keyword evidence="7" id="KW-1185">Reference proteome</keyword>
<keyword evidence="5" id="KW-0472">Membrane</keyword>
<dbReference type="Proteomes" id="UP000184488">
    <property type="component" value="Unassembled WGS sequence"/>
</dbReference>
<evidence type="ECO:0000313" key="6">
    <source>
        <dbReference type="EMBL" id="SHI73601.1"/>
    </source>
</evidence>
<evidence type="ECO:0000313" key="7">
    <source>
        <dbReference type="Proteomes" id="UP000184488"/>
    </source>
</evidence>
<dbReference type="EMBL" id="FQZI01000002">
    <property type="protein sequence ID" value="SHI73601.1"/>
    <property type="molecule type" value="Genomic_DNA"/>
</dbReference>
<comment type="subcellular location">
    <subcellularLocation>
        <location evidence="1">Membrane</location>
        <topology evidence="1">Single-pass membrane protein</topology>
    </subcellularLocation>
</comment>
<dbReference type="GO" id="GO:0016020">
    <property type="term" value="C:membrane"/>
    <property type="evidence" value="ECO:0007669"/>
    <property type="project" value="UniProtKB-SubCell"/>
</dbReference>
<gene>
    <name evidence="6" type="ORF">SAMN05444363_1498</name>
</gene>
<dbReference type="SUPFAM" id="SSF140478">
    <property type="entry name" value="LemA-like"/>
    <property type="match status" value="1"/>
</dbReference>